<comment type="caution">
    <text evidence="2">The sequence shown here is derived from an EMBL/GenBank/DDBJ whole genome shotgun (WGS) entry which is preliminary data.</text>
</comment>
<evidence type="ECO:0000313" key="2">
    <source>
        <dbReference type="EMBL" id="KAL2499142.1"/>
    </source>
</evidence>
<proteinExistence type="predicted"/>
<dbReference type="PANTHER" id="PTHR48475">
    <property type="entry name" value="RIBONUCLEASE H"/>
    <property type="match status" value="1"/>
</dbReference>
<accession>A0ABD1SEH4</accession>
<evidence type="ECO:0000313" key="3">
    <source>
        <dbReference type="Proteomes" id="UP001604336"/>
    </source>
</evidence>
<dbReference type="PANTHER" id="PTHR48475:SF2">
    <property type="entry name" value="RIBONUCLEASE H"/>
    <property type="match status" value="1"/>
</dbReference>
<dbReference type="SUPFAM" id="SSF56672">
    <property type="entry name" value="DNA/RNA polymerases"/>
    <property type="match status" value="1"/>
</dbReference>
<dbReference type="InterPro" id="IPR041577">
    <property type="entry name" value="RT_RNaseH_2"/>
</dbReference>
<dbReference type="InterPro" id="IPR043502">
    <property type="entry name" value="DNA/RNA_pol_sf"/>
</dbReference>
<organism evidence="2 3">
    <name type="scientific">Abeliophyllum distichum</name>
    <dbReference type="NCBI Taxonomy" id="126358"/>
    <lineage>
        <taxon>Eukaryota</taxon>
        <taxon>Viridiplantae</taxon>
        <taxon>Streptophyta</taxon>
        <taxon>Embryophyta</taxon>
        <taxon>Tracheophyta</taxon>
        <taxon>Spermatophyta</taxon>
        <taxon>Magnoliopsida</taxon>
        <taxon>eudicotyledons</taxon>
        <taxon>Gunneridae</taxon>
        <taxon>Pentapetalae</taxon>
        <taxon>asterids</taxon>
        <taxon>lamiids</taxon>
        <taxon>Lamiales</taxon>
        <taxon>Oleaceae</taxon>
        <taxon>Forsythieae</taxon>
        <taxon>Abeliophyllum</taxon>
    </lineage>
</organism>
<dbReference type="AlphaFoldDB" id="A0ABD1SEH4"/>
<dbReference type="Pfam" id="PF17919">
    <property type="entry name" value="RT_RNaseH_2"/>
    <property type="match status" value="1"/>
</dbReference>
<dbReference type="Proteomes" id="UP001604336">
    <property type="component" value="Unassembled WGS sequence"/>
</dbReference>
<evidence type="ECO:0000259" key="1">
    <source>
        <dbReference type="Pfam" id="PF17919"/>
    </source>
</evidence>
<keyword evidence="3" id="KW-1185">Reference proteome</keyword>
<feature type="domain" description="Reverse transcriptase/retrotransposon-derived protein RNase H-like" evidence="1">
    <location>
        <begin position="8"/>
        <end position="60"/>
    </location>
</feature>
<sequence>MKRFERKKECDAAFDELKNYIGKAPILSKPNLDENLILYLAISEVAVSLVLEREEGQQQIQLYYIPRTENWFADALSKFTSLSDAELFKTVHVKLLPSPSISEKACKTLWVEGVTHWIQEIVDYLNEQKLSTEKDEARKIRLKSARCVLIDKYNPWNILRRKN</sequence>
<gene>
    <name evidence="2" type="ORF">Adt_24692</name>
</gene>
<protein>
    <submittedName>
        <fullName evidence="2">Retrovirus-related Pol polyprotein from transposon 17.6</fullName>
    </submittedName>
</protein>
<reference evidence="3" key="1">
    <citation type="submission" date="2024-07" db="EMBL/GenBank/DDBJ databases">
        <title>Two chromosome-level genome assemblies of Korean endemic species Abeliophyllum distichum and Forsythia ovata (Oleaceae).</title>
        <authorList>
            <person name="Jang H."/>
        </authorList>
    </citation>
    <scope>NUCLEOTIDE SEQUENCE [LARGE SCALE GENOMIC DNA]</scope>
</reference>
<name>A0ABD1SEH4_9LAMI</name>
<dbReference type="EMBL" id="JBFOLK010000007">
    <property type="protein sequence ID" value="KAL2499142.1"/>
    <property type="molecule type" value="Genomic_DNA"/>
</dbReference>